<accession>A0A238L0Q4</accession>
<evidence type="ECO:0000313" key="9">
    <source>
        <dbReference type="EMBL" id="SMX48508.1"/>
    </source>
</evidence>
<evidence type="ECO:0000256" key="6">
    <source>
        <dbReference type="ARBA" id="ARBA00022989"/>
    </source>
</evidence>
<feature type="transmembrane region" description="Helical" evidence="8">
    <location>
        <begin position="191"/>
        <end position="211"/>
    </location>
</feature>
<evidence type="ECO:0000256" key="2">
    <source>
        <dbReference type="ARBA" id="ARBA00005658"/>
    </source>
</evidence>
<feature type="transmembrane region" description="Helical" evidence="8">
    <location>
        <begin position="394"/>
        <end position="417"/>
    </location>
</feature>
<sequence>MSDTTNGQGIPEPEGISDLIQTDYEIGQDNIETRLGPIPVDIHNPVFLISGLSIVAFVVYALAAPEQAGAFFGWLRPALTSTFDWFFLLAANVFVLFCLLLIVSPMGSVRLGGADATPDYGYPGWFAMLFAAGMGIGLMFFGVLEPAYYFGTPWGDAPLGTVRPFAEDGSLIAANVDEARRMALAATSYHWALHPWAIYAVVALALALFSYNKGLPLSIRSAFYPILGDRIWGWWGHVIDTLAVFATLFGLATSLGVGAQQANAGLDYVYGIPNTITVQVILIVVITAIALISVLRGLDGGVKILSEINMVIAAALLLFVLFAAGAGAILSEFVSGLGAYAQNVIPLSNPFGREDTGYMQGWTAFYWAWWISWSPFVGMFIARVSRGRTVREFLICVLIIPSMVCVLWMTVFGGTAISDMIANPESSVVKANVIDAYRPELSLFAMLEGLPFTAITSTIGIILVIVFFVTSSDSGSLVIDTITAGGKVDAPVPQRVFWCTFEGLVAIALLIGGGLTSLQAMVISTGLPFTVVLLLMCWAIWKGLAAERKLH</sequence>
<name>A0A238L0Q4_9RHOB</name>
<feature type="transmembrane region" description="Helical" evidence="8">
    <location>
        <begin position="364"/>
        <end position="382"/>
    </location>
</feature>
<feature type="transmembrane region" description="Helical" evidence="8">
    <location>
        <begin position="521"/>
        <end position="541"/>
    </location>
</feature>
<dbReference type="InterPro" id="IPR000060">
    <property type="entry name" value="BCCT_transptr"/>
</dbReference>
<dbReference type="PANTHER" id="PTHR30047:SF7">
    <property type="entry name" value="HIGH-AFFINITY CHOLINE TRANSPORT PROTEIN"/>
    <property type="match status" value="1"/>
</dbReference>
<dbReference type="GO" id="GO:0022857">
    <property type="term" value="F:transmembrane transporter activity"/>
    <property type="evidence" value="ECO:0007669"/>
    <property type="project" value="InterPro"/>
</dbReference>
<keyword evidence="4" id="KW-1003">Cell membrane</keyword>
<feature type="transmembrane region" description="Helical" evidence="8">
    <location>
        <begin position="310"/>
        <end position="330"/>
    </location>
</feature>
<evidence type="ECO:0000256" key="1">
    <source>
        <dbReference type="ARBA" id="ARBA00004651"/>
    </source>
</evidence>
<feature type="transmembrane region" description="Helical" evidence="8">
    <location>
        <begin position="276"/>
        <end position="298"/>
    </location>
</feature>
<dbReference type="PANTHER" id="PTHR30047">
    <property type="entry name" value="HIGH-AFFINITY CHOLINE TRANSPORT PROTEIN-RELATED"/>
    <property type="match status" value="1"/>
</dbReference>
<organism evidence="9 10">
    <name type="scientific">Maliponia aquimaris</name>
    <dbReference type="NCBI Taxonomy" id="1673631"/>
    <lineage>
        <taxon>Bacteria</taxon>
        <taxon>Pseudomonadati</taxon>
        <taxon>Pseudomonadota</taxon>
        <taxon>Alphaproteobacteria</taxon>
        <taxon>Rhodobacterales</taxon>
        <taxon>Paracoccaceae</taxon>
        <taxon>Maliponia</taxon>
    </lineage>
</organism>
<dbReference type="Pfam" id="PF02028">
    <property type="entry name" value="BCCT"/>
    <property type="match status" value="1"/>
</dbReference>
<feature type="transmembrane region" description="Helical" evidence="8">
    <location>
        <begin position="85"/>
        <end position="103"/>
    </location>
</feature>
<reference evidence="9 10" key="1">
    <citation type="submission" date="2017-05" db="EMBL/GenBank/DDBJ databases">
        <authorList>
            <person name="Song R."/>
            <person name="Chenine A.L."/>
            <person name="Ruprecht R.M."/>
        </authorList>
    </citation>
    <scope>NUCLEOTIDE SEQUENCE [LARGE SCALE GENOMIC DNA]</scope>
    <source>
        <strain evidence="9 10">CECT 8898</strain>
    </source>
</reference>
<keyword evidence="10" id="KW-1185">Reference proteome</keyword>
<evidence type="ECO:0000256" key="3">
    <source>
        <dbReference type="ARBA" id="ARBA00022448"/>
    </source>
</evidence>
<dbReference type="Proteomes" id="UP000207598">
    <property type="component" value="Unassembled WGS sequence"/>
</dbReference>
<feature type="transmembrane region" description="Helical" evidence="8">
    <location>
        <begin position="496"/>
        <end position="515"/>
    </location>
</feature>
<feature type="transmembrane region" description="Helical" evidence="8">
    <location>
        <begin position="124"/>
        <end position="144"/>
    </location>
</feature>
<gene>
    <name evidence="9" type="primary">opuD_1</name>
    <name evidence="9" type="ORF">MAA8898_03968</name>
</gene>
<keyword evidence="5 8" id="KW-0812">Transmembrane</keyword>
<comment type="subcellular location">
    <subcellularLocation>
        <location evidence="1">Cell membrane</location>
        <topology evidence="1">Multi-pass membrane protein</topology>
    </subcellularLocation>
</comment>
<evidence type="ECO:0000256" key="7">
    <source>
        <dbReference type="ARBA" id="ARBA00023136"/>
    </source>
</evidence>
<keyword evidence="7 8" id="KW-0472">Membrane</keyword>
<dbReference type="OrthoDB" id="9775735at2"/>
<proteinExistence type="inferred from homology"/>
<feature type="transmembrane region" description="Helical" evidence="8">
    <location>
        <begin position="46"/>
        <end position="65"/>
    </location>
</feature>
<evidence type="ECO:0000256" key="5">
    <source>
        <dbReference type="ARBA" id="ARBA00022692"/>
    </source>
</evidence>
<dbReference type="RefSeq" id="WP_094022729.1">
    <property type="nucleotide sequence ID" value="NZ_FXYF01000013.1"/>
</dbReference>
<keyword evidence="6 8" id="KW-1133">Transmembrane helix</keyword>
<protein>
    <submittedName>
        <fullName evidence="9">Glycine betaine transporter OpuD</fullName>
    </submittedName>
</protein>
<dbReference type="NCBIfam" id="TIGR00842">
    <property type="entry name" value="bcct"/>
    <property type="match status" value="1"/>
</dbReference>
<dbReference type="EMBL" id="FXYF01000013">
    <property type="protein sequence ID" value="SMX48508.1"/>
    <property type="molecule type" value="Genomic_DNA"/>
</dbReference>
<feature type="transmembrane region" description="Helical" evidence="8">
    <location>
        <begin position="449"/>
        <end position="469"/>
    </location>
</feature>
<evidence type="ECO:0000256" key="8">
    <source>
        <dbReference type="SAM" id="Phobius"/>
    </source>
</evidence>
<dbReference type="GO" id="GO:0005886">
    <property type="term" value="C:plasma membrane"/>
    <property type="evidence" value="ECO:0007669"/>
    <property type="project" value="UniProtKB-SubCell"/>
</dbReference>
<evidence type="ECO:0000256" key="4">
    <source>
        <dbReference type="ARBA" id="ARBA00022475"/>
    </source>
</evidence>
<dbReference type="AlphaFoldDB" id="A0A238L0Q4"/>
<comment type="similarity">
    <text evidence="2">Belongs to the BCCT transporter (TC 2.A.15) family.</text>
</comment>
<feature type="transmembrane region" description="Helical" evidence="8">
    <location>
        <begin position="232"/>
        <end position="256"/>
    </location>
</feature>
<evidence type="ECO:0000313" key="10">
    <source>
        <dbReference type="Proteomes" id="UP000207598"/>
    </source>
</evidence>
<keyword evidence="3" id="KW-0813">Transport</keyword>